<dbReference type="GO" id="GO:0016740">
    <property type="term" value="F:transferase activity"/>
    <property type="evidence" value="ECO:0007669"/>
    <property type="project" value="UniProtKB-KW"/>
</dbReference>
<dbReference type="InterPro" id="IPR012477">
    <property type="entry name" value="Glyco_transf_52"/>
</dbReference>
<dbReference type="Pfam" id="PF07922">
    <property type="entry name" value="Glyco_transf_52"/>
    <property type="match status" value="1"/>
</dbReference>
<evidence type="ECO:0000313" key="1">
    <source>
        <dbReference type="EMBL" id="TCP95520.1"/>
    </source>
</evidence>
<evidence type="ECO:0000313" key="2">
    <source>
        <dbReference type="Proteomes" id="UP000295763"/>
    </source>
</evidence>
<dbReference type="OrthoDB" id="88385at2"/>
<dbReference type="EMBL" id="SLYB01000008">
    <property type="protein sequence ID" value="TCP95520.1"/>
    <property type="molecule type" value="Genomic_DNA"/>
</dbReference>
<reference evidence="1 2" key="1">
    <citation type="submission" date="2019-03" db="EMBL/GenBank/DDBJ databases">
        <title>Genomic Encyclopedia of Type Strains, Phase IV (KMG-IV): sequencing the most valuable type-strain genomes for metagenomic binning, comparative biology and taxonomic classification.</title>
        <authorList>
            <person name="Goeker M."/>
        </authorList>
    </citation>
    <scope>NUCLEOTIDE SEQUENCE [LARGE SCALE GENOMIC DNA]</scope>
    <source>
        <strain evidence="1 2">DSM 28404</strain>
    </source>
</reference>
<accession>A0A4R2T0D3</accession>
<organism evidence="1 2">
    <name type="scientific">Cricetibacter osteomyelitidis</name>
    <dbReference type="NCBI Taxonomy" id="1521931"/>
    <lineage>
        <taxon>Bacteria</taxon>
        <taxon>Pseudomonadati</taxon>
        <taxon>Pseudomonadota</taxon>
        <taxon>Gammaproteobacteria</taxon>
        <taxon>Pasteurellales</taxon>
        <taxon>Pasteurellaceae</taxon>
        <taxon>Cricetibacter</taxon>
    </lineage>
</organism>
<keyword evidence="2" id="KW-1185">Reference proteome</keyword>
<sequence>MKKIIIISNLRMLLIYLLIENKLDQINENLYIVDDSLSIIKKDINKIFVSKAKNIIDLMIKSLKYYFKFSRLPLKEVCRVYGADHIMGAKFFLKRFSFFLIEDGVRNYHFHAYERSFKNKLFSTPSFGLYRNVKKIFLSQKTQNLPKEILDKVEFFDIHSLWNGKTEEEKLLILSFFNIDKDKLQNLNEKKYILYTQPLSEDGIISEYEKVKMYQNIIANYSIHDLVIKPHPREVTDYNLFFLKAMLFDKDYPSEILELLDIKFEKAITLFSTAILQYPKEKIDFYGMYNNPKLLSKFGNIQLTDIYV</sequence>
<gene>
    <name evidence="1" type="ORF">EDC44_10821</name>
</gene>
<comment type="caution">
    <text evidence="1">The sequence shown here is derived from an EMBL/GenBank/DDBJ whole genome shotgun (WGS) entry which is preliminary data.</text>
</comment>
<dbReference type="Proteomes" id="UP000295763">
    <property type="component" value="Unassembled WGS sequence"/>
</dbReference>
<dbReference type="RefSeq" id="WP_131976075.1">
    <property type="nucleotide sequence ID" value="NZ_SLYB01000008.1"/>
</dbReference>
<dbReference type="AlphaFoldDB" id="A0A4R2T0D3"/>
<proteinExistence type="predicted"/>
<dbReference type="Gene3D" id="3.40.50.11110">
    <property type="entry name" value="Sialyltransferase, C-terminal GT-B Rossman nucleotide-binding domain"/>
    <property type="match status" value="1"/>
</dbReference>
<keyword evidence="1" id="KW-0808">Transferase</keyword>
<protein>
    <submittedName>
        <fullName evidence="1">Glycosyl transferase family 52</fullName>
    </submittedName>
</protein>
<name>A0A4R2T0D3_9PAST</name>